<dbReference type="EMBL" id="DUHT01000012">
    <property type="protein sequence ID" value="HIH64277.1"/>
    <property type="molecule type" value="Genomic_DNA"/>
</dbReference>
<evidence type="ECO:0008006" key="3">
    <source>
        <dbReference type="Google" id="ProtNLM"/>
    </source>
</evidence>
<proteinExistence type="predicted"/>
<dbReference type="RefSeq" id="WP_010876184.1">
    <property type="nucleotide sequence ID" value="NZ_CP064324.1"/>
</dbReference>
<dbReference type="AlphaFoldDB" id="A0A7J4MUD3"/>
<gene>
    <name evidence="1" type="ORF">HA285_01520</name>
</gene>
<dbReference type="OMA" id="GFRETHQ"/>
<accession>A0A7J4MUD3</accession>
<comment type="caution">
    <text evidence="1">The sequence shown here is derived from an EMBL/GenBank/DDBJ whole genome shotgun (WGS) entry which is preliminary data.</text>
</comment>
<dbReference type="Proteomes" id="UP000538031">
    <property type="component" value="Unassembled WGS sequence"/>
</dbReference>
<evidence type="ECO:0000313" key="2">
    <source>
        <dbReference type="Proteomes" id="UP000538031"/>
    </source>
</evidence>
<dbReference type="GeneID" id="82297006"/>
<organism evidence="1 2">
    <name type="scientific">Methanothermobacter thermautotrophicus</name>
    <name type="common">Methanobacterium thermoformicicum</name>
    <dbReference type="NCBI Taxonomy" id="145262"/>
    <lineage>
        <taxon>Archaea</taxon>
        <taxon>Methanobacteriati</taxon>
        <taxon>Methanobacteriota</taxon>
        <taxon>Methanomada group</taxon>
        <taxon>Methanobacteria</taxon>
        <taxon>Methanobacteriales</taxon>
        <taxon>Methanobacteriaceae</taxon>
        <taxon>Methanothermobacter</taxon>
    </lineage>
</organism>
<reference evidence="2" key="1">
    <citation type="journal article" date="2020" name="bioRxiv">
        <title>A rank-normalized archaeal taxonomy based on genome phylogeny resolves widespread incomplete and uneven classifications.</title>
        <authorList>
            <person name="Rinke C."/>
            <person name="Chuvochina M."/>
            <person name="Mussig A.J."/>
            <person name="Chaumeil P.-A."/>
            <person name="Waite D.W."/>
            <person name="Whitman W.B."/>
            <person name="Parks D.H."/>
            <person name="Hugenholtz P."/>
        </authorList>
    </citation>
    <scope>NUCLEOTIDE SEQUENCE [LARGE SCALE GENOMIC DNA]</scope>
</reference>
<evidence type="ECO:0000313" key="1">
    <source>
        <dbReference type="EMBL" id="HIH64277.1"/>
    </source>
</evidence>
<protein>
    <recommendedName>
        <fullName evidence="3">Glycosyltransferase RgtA/B/C/D-like domain-containing protein</fullName>
    </recommendedName>
</protein>
<name>A0A7J4MUD3_METTF</name>
<sequence>MESRRADDVPSTGKGIINRLQERIPEGIVPFIPVIIVAFLLILKPYYLFPTHGDLDFHLVRAREILMDPIQGLFWDYLVYYPQGRPLGHPPLIQAVIAGLWMYGGLRFAHSIMCMAQILVTVFTASWVASRWYGRQAGLIAGALVLASPRPDTLSVIMPAAYIPVLVVLTVYLLGEDRLSAAVTGTLALWTHFIALITVVPAVMADGIRRNLRVIAALLPSLILWWAYFLSFRGAPQEASTGGYLSVTWLVFMVLLYFGIPGLYLVRERREFRPLLVYMVVVLAAEFLFDDISRGLQYVALPLAVVGGYAGSRMLENSSGVVKLVTVVLIISSATVFTEQLLLTDMRWSDTVIPFENHYHPLKEYIETHTGPDEVVWASSSIADKVAWMTGRRVSSGHYGPPPGFRETHQRINIYDENGKFVVRDEKNRTVDVIYPL</sequence>